<accession>A0A8D8YRW3</accession>
<reference evidence="1" key="1">
    <citation type="submission" date="2021-05" db="EMBL/GenBank/DDBJ databases">
        <authorList>
            <person name="Alioto T."/>
            <person name="Alioto T."/>
            <person name="Gomez Garrido J."/>
        </authorList>
    </citation>
    <scope>NUCLEOTIDE SEQUENCE</scope>
</reference>
<dbReference type="AlphaFoldDB" id="A0A8D8YRW3"/>
<dbReference type="EMBL" id="HBUF01239332">
    <property type="protein sequence ID" value="CAG6676296.1"/>
    <property type="molecule type" value="Transcribed_RNA"/>
</dbReference>
<dbReference type="EMBL" id="HBUF01389701">
    <property type="protein sequence ID" value="CAG6733386.1"/>
    <property type="molecule type" value="Transcribed_RNA"/>
</dbReference>
<name>A0A8D8YRW3_9HEMI</name>
<proteinExistence type="predicted"/>
<sequence length="147" mass="17065">MIMRVLPYCTTQSKFLQTPIRTAHRYHNNITRALAPIGCKPKKPASVTRSPEPIITKVTTIADRVAEAIPKRADLEEEEEEDIPKTTEVVAVRTRVVRARNRVVCMPTRHIKYRLSTMDGNRGDVAQRYFLYSKINYRPTIRRMNRL</sequence>
<evidence type="ECO:0000313" key="1">
    <source>
        <dbReference type="EMBL" id="CAG6733386.1"/>
    </source>
</evidence>
<protein>
    <submittedName>
        <fullName evidence="1">Uncharacterized protein</fullName>
    </submittedName>
</protein>
<organism evidence="1">
    <name type="scientific">Cacopsylla melanoneura</name>
    <dbReference type="NCBI Taxonomy" id="428564"/>
    <lineage>
        <taxon>Eukaryota</taxon>
        <taxon>Metazoa</taxon>
        <taxon>Ecdysozoa</taxon>
        <taxon>Arthropoda</taxon>
        <taxon>Hexapoda</taxon>
        <taxon>Insecta</taxon>
        <taxon>Pterygota</taxon>
        <taxon>Neoptera</taxon>
        <taxon>Paraneoptera</taxon>
        <taxon>Hemiptera</taxon>
        <taxon>Sternorrhyncha</taxon>
        <taxon>Psylloidea</taxon>
        <taxon>Psyllidae</taxon>
        <taxon>Psyllinae</taxon>
        <taxon>Cacopsylla</taxon>
    </lineage>
</organism>